<sequence length="184" mass="22283">MFPFLERFNFDSKTIPATLNKNLRKFLILLAIAGLVYLVMLVPLFFIYPKNYIANRINFNIEYFDSLASNLDGDCYRMAREFIKECPFPARRVHLNSEHTIVEIWMNGKWYAYDPLYKIFFNRQSAVQISFDITRGYVPQYLEDYPYVNAFKKLRYYHNWYFIILNYTHPFYDKILRLYYGVAV</sequence>
<keyword evidence="3" id="KW-1185">Reference proteome</keyword>
<organism evidence="2 3">
    <name type="scientific">Schleiferia thermophila</name>
    <dbReference type="NCBI Taxonomy" id="884107"/>
    <lineage>
        <taxon>Bacteria</taxon>
        <taxon>Pseudomonadati</taxon>
        <taxon>Bacteroidota</taxon>
        <taxon>Flavobacteriia</taxon>
        <taxon>Flavobacteriales</taxon>
        <taxon>Schleiferiaceae</taxon>
        <taxon>Schleiferia</taxon>
    </lineage>
</organism>
<reference evidence="2 3" key="1">
    <citation type="submission" date="2018-07" db="EMBL/GenBank/DDBJ databases">
        <title>Genomic Encyclopedia of Type Strains, Phase IV (KMG-IV): sequencing the most valuable type-strain genomes for metagenomic binning, comparative biology and taxonomic classification.</title>
        <authorList>
            <person name="Goeker M."/>
        </authorList>
    </citation>
    <scope>NUCLEOTIDE SEQUENCE [LARGE SCALE GENOMIC DNA]</scope>
    <source>
        <strain evidence="2 3">DSM 21410</strain>
    </source>
</reference>
<dbReference type="AlphaFoldDB" id="A0A368ZYN8"/>
<dbReference type="SUPFAM" id="SSF54001">
    <property type="entry name" value="Cysteine proteinases"/>
    <property type="match status" value="1"/>
</dbReference>
<keyword evidence="1" id="KW-0812">Transmembrane</keyword>
<protein>
    <submittedName>
        <fullName evidence="2">Uncharacterized protein</fullName>
    </submittedName>
</protein>
<accession>A0A368ZYN8</accession>
<gene>
    <name evidence="2" type="ORF">DES35_105111</name>
</gene>
<keyword evidence="1" id="KW-1133">Transmembrane helix</keyword>
<evidence type="ECO:0000313" key="3">
    <source>
        <dbReference type="Proteomes" id="UP000253517"/>
    </source>
</evidence>
<dbReference type="InterPro" id="IPR038765">
    <property type="entry name" value="Papain-like_cys_pep_sf"/>
</dbReference>
<evidence type="ECO:0000313" key="2">
    <source>
        <dbReference type="EMBL" id="RCX02140.1"/>
    </source>
</evidence>
<feature type="transmembrane region" description="Helical" evidence="1">
    <location>
        <begin position="26"/>
        <end position="48"/>
    </location>
</feature>
<evidence type="ECO:0000256" key="1">
    <source>
        <dbReference type="SAM" id="Phobius"/>
    </source>
</evidence>
<keyword evidence="1" id="KW-0472">Membrane</keyword>
<dbReference type="EMBL" id="QPJS01000005">
    <property type="protein sequence ID" value="RCX02140.1"/>
    <property type="molecule type" value="Genomic_DNA"/>
</dbReference>
<comment type="caution">
    <text evidence="2">The sequence shown here is derived from an EMBL/GenBank/DDBJ whole genome shotgun (WGS) entry which is preliminary data.</text>
</comment>
<name>A0A368ZYN8_9FLAO</name>
<dbReference type="Proteomes" id="UP000253517">
    <property type="component" value="Unassembled WGS sequence"/>
</dbReference>
<proteinExistence type="predicted"/>